<evidence type="ECO:0000313" key="1">
    <source>
        <dbReference type="EMBL" id="EKC75071.1"/>
    </source>
</evidence>
<gene>
    <name evidence="1" type="ORF">LEA_05418</name>
</gene>
<protein>
    <submittedName>
        <fullName evidence="1">Uncharacterized protein</fullName>
    </submittedName>
</protein>
<reference evidence="1" key="1">
    <citation type="journal article" date="2013" name="Environ. Microbiol.">
        <title>Microbiota from the distal guts of lean and obese adolescents exhibit partial functional redundancy besides clear differences in community structure.</title>
        <authorList>
            <person name="Ferrer M."/>
            <person name="Ruiz A."/>
            <person name="Lanza F."/>
            <person name="Haange S.B."/>
            <person name="Oberbach A."/>
            <person name="Till H."/>
            <person name="Bargiela R."/>
            <person name="Campoy C."/>
            <person name="Segura M.T."/>
            <person name="Richter M."/>
            <person name="von Bergen M."/>
            <person name="Seifert J."/>
            <person name="Suarez A."/>
        </authorList>
    </citation>
    <scope>NUCLEOTIDE SEQUENCE</scope>
</reference>
<accession>K1UU35</accession>
<comment type="caution">
    <text evidence="1">The sequence shown here is derived from an EMBL/GenBank/DDBJ whole genome shotgun (WGS) entry which is preliminary data.</text>
</comment>
<organism evidence="1">
    <name type="scientific">human gut metagenome</name>
    <dbReference type="NCBI Taxonomy" id="408170"/>
    <lineage>
        <taxon>unclassified sequences</taxon>
        <taxon>metagenomes</taxon>
        <taxon>organismal metagenomes</taxon>
    </lineage>
</organism>
<sequence>MLTFEKVLEIFADYLTADETIEVYISRHGCVRVEFDQDFHYCSGEVCHTPKELFDLLADDYRTYVEIELTKGKREVTEDDEREADALCKRHLERWKGGTGMKILKCC</sequence>
<dbReference type="AlphaFoldDB" id="K1UU35"/>
<proteinExistence type="predicted"/>
<name>K1UU35_9ZZZZ</name>
<dbReference type="EMBL" id="AJWY01003533">
    <property type="protein sequence ID" value="EKC75071.1"/>
    <property type="molecule type" value="Genomic_DNA"/>
</dbReference>